<dbReference type="AlphaFoldDB" id="Q1Q7A5"/>
<reference evidence="1" key="2">
    <citation type="submission" date="2006-01" db="EMBL/GenBank/DDBJ databases">
        <authorList>
            <person name="Genoscope"/>
        </authorList>
    </citation>
    <scope>NUCLEOTIDE SEQUENCE</scope>
</reference>
<accession>Q1Q7A5</accession>
<reference evidence="1" key="1">
    <citation type="journal article" date="2006" name="Nature">
        <title>Deciphering the evolution and metabolism of an anammox bacterium from a community genome.</title>
        <authorList>
            <person name="Strous M."/>
            <person name="Pelletier E."/>
            <person name="Mangenot S."/>
            <person name="Rattei T."/>
            <person name="Lehner A."/>
            <person name="Taylor M.W."/>
            <person name="Horn M."/>
            <person name="Daims H."/>
            <person name="Bartol-Mavel D."/>
            <person name="Wincker P."/>
            <person name="Barbe V."/>
            <person name="Fonknechten N."/>
            <person name="Vallenet D."/>
            <person name="Segurens B."/>
            <person name="Schenowitz-Truong C."/>
            <person name="Medigue C."/>
            <person name="Collingro A."/>
            <person name="Snel B."/>
            <person name="Dutilh B.E."/>
            <person name="OpDenCamp H.J.M."/>
            <person name="vanDerDrift C."/>
            <person name="Cirpus I."/>
            <person name="vanDePas-Schoonen K.T."/>
            <person name="Harhangi H.R."/>
            <person name="vanNiftrik L."/>
            <person name="Schmid M."/>
            <person name="Keltjens J."/>
            <person name="vanDeVossenberg J."/>
            <person name="Kartal B."/>
            <person name="Meier H."/>
            <person name="Frishman D."/>
            <person name="Huynen M.A."/>
            <person name="Mewes H."/>
            <person name="Weissenbach J."/>
            <person name="Jetten M.S.M."/>
            <person name="Wagner M."/>
            <person name="LePaslier D."/>
        </authorList>
    </citation>
    <scope>NUCLEOTIDE SEQUENCE</scope>
</reference>
<evidence type="ECO:0000313" key="1">
    <source>
        <dbReference type="EMBL" id="CAJ73458.1"/>
    </source>
</evidence>
<sequence>MIHVICYFNNNNLHNKDINYTKIALIRRPVFLFFIGATNRENIAFLSKILNRLVYLLLPPICPFFV</sequence>
<gene>
    <name evidence="2" type="ORF">KsCSTR_26530</name>
    <name evidence="1" type="ORF">kuste2708</name>
</gene>
<dbReference type="EMBL" id="CT573071">
    <property type="protein sequence ID" value="CAJ73458.1"/>
    <property type="molecule type" value="Genomic_DNA"/>
</dbReference>
<evidence type="ECO:0000313" key="3">
    <source>
        <dbReference type="Proteomes" id="UP000501926"/>
    </source>
</evidence>
<dbReference type="Proteomes" id="UP000501926">
    <property type="component" value="Chromosome"/>
</dbReference>
<evidence type="ECO:0000313" key="2">
    <source>
        <dbReference type="EMBL" id="QII12032.1"/>
    </source>
</evidence>
<dbReference type="EMBL" id="CP049055">
    <property type="protein sequence ID" value="QII12032.1"/>
    <property type="molecule type" value="Genomic_DNA"/>
</dbReference>
<protein>
    <submittedName>
        <fullName evidence="1">Uncharacterized protein</fullName>
    </submittedName>
</protein>
<reference evidence="2 3" key="3">
    <citation type="submission" date="2020-02" db="EMBL/GenBank/DDBJ databases">
        <title>Newly sequenced genome of strain CSTR1 showed variability in Candidatus Kuenenia stuttgartiensis genomes.</title>
        <authorList>
            <person name="Ding C."/>
            <person name="Adrian L."/>
        </authorList>
    </citation>
    <scope>NUCLEOTIDE SEQUENCE [LARGE SCALE GENOMIC DNA]</scope>
    <source>
        <strain evidence="2 3">CSTR1</strain>
    </source>
</reference>
<proteinExistence type="predicted"/>
<organism evidence="1">
    <name type="scientific">Kuenenia stuttgartiensis</name>
    <dbReference type="NCBI Taxonomy" id="174633"/>
    <lineage>
        <taxon>Bacteria</taxon>
        <taxon>Pseudomonadati</taxon>
        <taxon>Planctomycetota</taxon>
        <taxon>Candidatus Brocadiia</taxon>
        <taxon>Candidatus Brocadiales</taxon>
        <taxon>Candidatus Brocadiaceae</taxon>
        <taxon>Candidatus Kuenenia</taxon>
    </lineage>
</organism>
<name>Q1Q7A5_KUEST</name>